<feature type="transmembrane region" description="Helical" evidence="5">
    <location>
        <begin position="242"/>
        <end position="259"/>
    </location>
</feature>
<proteinExistence type="predicted"/>
<feature type="transmembrane region" description="Helical" evidence="5">
    <location>
        <begin position="106"/>
        <end position="124"/>
    </location>
</feature>
<keyword evidence="3 5" id="KW-1133">Transmembrane helix</keyword>
<comment type="subcellular location">
    <subcellularLocation>
        <location evidence="1">Membrane</location>
        <topology evidence="1">Multi-pass membrane protein</topology>
    </subcellularLocation>
</comment>
<reference evidence="7" key="1">
    <citation type="submission" date="2021-08" db="EMBL/GenBank/DDBJ databases">
        <title>Flavobacterium sp. strain CC-SYL302.</title>
        <authorList>
            <person name="Lin S.-Y."/>
            <person name="Lee T.-H."/>
            <person name="Young C.-C."/>
        </authorList>
    </citation>
    <scope>NUCLEOTIDE SEQUENCE</scope>
    <source>
        <strain evidence="7">CC-SYL302</strain>
    </source>
</reference>
<dbReference type="EMBL" id="CP081495">
    <property type="protein sequence ID" value="UYW00962.1"/>
    <property type="molecule type" value="Genomic_DNA"/>
</dbReference>
<accession>A0ABY6LYA1</accession>
<dbReference type="PANTHER" id="PTHR37422">
    <property type="entry name" value="TEICHURONIC ACID BIOSYNTHESIS PROTEIN TUAE"/>
    <property type="match status" value="1"/>
</dbReference>
<dbReference type="PANTHER" id="PTHR37422:SF17">
    <property type="entry name" value="O-ANTIGEN LIGASE"/>
    <property type="match status" value="1"/>
</dbReference>
<evidence type="ECO:0000259" key="6">
    <source>
        <dbReference type="Pfam" id="PF04932"/>
    </source>
</evidence>
<feature type="transmembrane region" description="Helical" evidence="5">
    <location>
        <begin position="378"/>
        <end position="398"/>
    </location>
</feature>
<feature type="domain" description="O-antigen ligase-related" evidence="6">
    <location>
        <begin position="226"/>
        <end position="391"/>
    </location>
</feature>
<evidence type="ECO:0000256" key="5">
    <source>
        <dbReference type="SAM" id="Phobius"/>
    </source>
</evidence>
<feature type="transmembrane region" description="Helical" evidence="5">
    <location>
        <begin position="220"/>
        <end position="236"/>
    </location>
</feature>
<evidence type="ECO:0000313" key="7">
    <source>
        <dbReference type="EMBL" id="UYW00962.1"/>
    </source>
</evidence>
<name>A0ABY6LYA1_9FLAO</name>
<feature type="transmembrane region" description="Helical" evidence="5">
    <location>
        <begin position="410"/>
        <end position="431"/>
    </location>
</feature>
<protein>
    <submittedName>
        <fullName evidence="7">Oligosaccharide repeat unit polymerase</fullName>
    </submittedName>
</protein>
<keyword evidence="8" id="KW-1185">Reference proteome</keyword>
<evidence type="ECO:0000256" key="2">
    <source>
        <dbReference type="ARBA" id="ARBA00022692"/>
    </source>
</evidence>
<feature type="transmembrane region" description="Helical" evidence="5">
    <location>
        <begin position="139"/>
        <end position="160"/>
    </location>
</feature>
<keyword evidence="2 5" id="KW-0812">Transmembrane</keyword>
<gene>
    <name evidence="7" type="ORF">K5I29_10710</name>
</gene>
<sequence length="466" mass="54744">MKLKIIITFLFTIGLFLIPFNKVEVLPFLGEFRNESSIVFFLLAFFVLIIYYWLSGKIHLPFKNNLFQLVLMFIIWCLLSTVFNFFDIRFYYFKQTDGITRFIKQYISLIISGLVCFNLYWFVLKDKRNDEILKYIRKIFLYSLIFASIYGSLEIFVSYFKINFFTPLFNLLSHLPFLNNNIYNTGRISSVSQEPPFLAIYLITIASWMFSYIITSKSKFRFLPTIAIIVLTFFSGSRTALAIVSIQFIIFIYFLYSIFGYKKLIFNSFKIAFFCLAIGFVIFGSKFYDAINEKVKSLNFVENMTSSISNKSRFGMQYTSLLVFSENPILGVGLGQQAFVAKDKYPDWATEDNYEFEHYYLNENNTSFPPSFNLYTRILAELGIIGFIIFVYLEFLIIKNTLTLLKKDNTFLGKVLAINLLISFIGLFINWLQFDSFRIYGVWIFIAILIIYQKNYEQNSRINSSL</sequence>
<feature type="transmembrane region" description="Helical" evidence="5">
    <location>
        <begin position="66"/>
        <end position="86"/>
    </location>
</feature>
<dbReference type="RefSeq" id="WP_264433243.1">
    <property type="nucleotide sequence ID" value="NZ_CP081495.1"/>
</dbReference>
<dbReference type="Pfam" id="PF04932">
    <property type="entry name" value="Wzy_C"/>
    <property type="match status" value="1"/>
</dbReference>
<dbReference type="InterPro" id="IPR007016">
    <property type="entry name" value="O-antigen_ligase-rel_domated"/>
</dbReference>
<feature type="transmembrane region" description="Helical" evidence="5">
    <location>
        <begin position="271"/>
        <end position="288"/>
    </location>
</feature>
<evidence type="ECO:0000256" key="4">
    <source>
        <dbReference type="ARBA" id="ARBA00023136"/>
    </source>
</evidence>
<dbReference type="InterPro" id="IPR051533">
    <property type="entry name" value="WaaL-like"/>
</dbReference>
<evidence type="ECO:0000313" key="8">
    <source>
        <dbReference type="Proteomes" id="UP001163328"/>
    </source>
</evidence>
<organism evidence="7 8">
    <name type="scientific">Flavobacterium agricola</name>
    <dbReference type="NCBI Taxonomy" id="2870839"/>
    <lineage>
        <taxon>Bacteria</taxon>
        <taxon>Pseudomonadati</taxon>
        <taxon>Bacteroidota</taxon>
        <taxon>Flavobacteriia</taxon>
        <taxon>Flavobacteriales</taxon>
        <taxon>Flavobacteriaceae</taxon>
        <taxon>Flavobacterium</taxon>
    </lineage>
</organism>
<feature type="transmembrane region" description="Helical" evidence="5">
    <location>
        <begin position="196"/>
        <end position="213"/>
    </location>
</feature>
<keyword evidence="4 5" id="KW-0472">Membrane</keyword>
<feature type="transmembrane region" description="Helical" evidence="5">
    <location>
        <begin position="437"/>
        <end position="452"/>
    </location>
</feature>
<evidence type="ECO:0000256" key="3">
    <source>
        <dbReference type="ARBA" id="ARBA00022989"/>
    </source>
</evidence>
<evidence type="ECO:0000256" key="1">
    <source>
        <dbReference type="ARBA" id="ARBA00004141"/>
    </source>
</evidence>
<feature type="transmembrane region" description="Helical" evidence="5">
    <location>
        <begin position="38"/>
        <end position="54"/>
    </location>
</feature>
<dbReference type="Proteomes" id="UP001163328">
    <property type="component" value="Chromosome"/>
</dbReference>